<dbReference type="EMBL" id="QRAO01000003">
    <property type="protein sequence ID" value="RDK85279.1"/>
    <property type="molecule type" value="Genomic_DNA"/>
</dbReference>
<keyword evidence="1" id="KW-0472">Membrane</keyword>
<sequence>MEALVGFVENFGDYIGIFLLMLSSFLLGYFSASQLLRNKYRKIINRLKREVNALKTPPRKDVQDIETIFTEIKPKIISVVKEQQEIFKESNAKEAIAEKFNFAEKNKEKYQAILEKSIEEANEEPELDFDSFGYADASDKEDLTKINGIGPYIEQKLNDIGIYTYDQISKLSQQDVELITEMIDFFPGRIERDNWVGQAKSLNVY</sequence>
<evidence type="ECO:0000313" key="3">
    <source>
        <dbReference type="Proteomes" id="UP000255317"/>
    </source>
</evidence>
<keyword evidence="3" id="KW-1185">Reference proteome</keyword>
<dbReference type="AlphaFoldDB" id="A0A370QAF6"/>
<keyword evidence="1" id="KW-1133">Transmembrane helix</keyword>
<evidence type="ECO:0000313" key="2">
    <source>
        <dbReference type="EMBL" id="RDK85279.1"/>
    </source>
</evidence>
<dbReference type="GO" id="GO:0004519">
    <property type="term" value="F:endonuclease activity"/>
    <property type="evidence" value="ECO:0007669"/>
    <property type="project" value="UniProtKB-KW"/>
</dbReference>
<reference evidence="2 3" key="1">
    <citation type="submission" date="2018-07" db="EMBL/GenBank/DDBJ databases">
        <title>Genomic Encyclopedia of Type Strains, Phase IV (KMG-IV): sequencing the most valuable type-strain genomes for metagenomic binning, comparative biology and taxonomic classification.</title>
        <authorList>
            <person name="Goeker M."/>
        </authorList>
    </citation>
    <scope>NUCLEOTIDE SEQUENCE [LARGE SCALE GENOMIC DNA]</scope>
    <source>
        <strain evidence="2 3">DSM 101478</strain>
    </source>
</reference>
<dbReference type="Proteomes" id="UP000255317">
    <property type="component" value="Unassembled WGS sequence"/>
</dbReference>
<keyword evidence="1" id="KW-0812">Transmembrane</keyword>
<feature type="transmembrane region" description="Helical" evidence="1">
    <location>
        <begin position="14"/>
        <end position="32"/>
    </location>
</feature>
<gene>
    <name evidence="2" type="ORF">C8D94_10397</name>
</gene>
<name>A0A370QAF6_9FLAO</name>
<accession>A0A370QAF6</accession>
<keyword evidence="2" id="KW-0378">Hydrolase</keyword>
<keyword evidence="2" id="KW-0540">Nuclease</keyword>
<dbReference type="Gene3D" id="1.10.150.20">
    <property type="entry name" value="5' to 3' exonuclease, C-terminal subdomain"/>
    <property type="match status" value="1"/>
</dbReference>
<keyword evidence="2" id="KW-0255">Endonuclease</keyword>
<dbReference type="RefSeq" id="WP_115123713.1">
    <property type="nucleotide sequence ID" value="NZ_QRAO01000003.1"/>
</dbReference>
<protein>
    <submittedName>
        <fullName evidence="2">Putative flap endonuclease-1-like 5' DNA nuclease</fullName>
    </submittedName>
</protein>
<proteinExistence type="predicted"/>
<dbReference type="OrthoDB" id="9807941at2"/>
<evidence type="ECO:0000256" key="1">
    <source>
        <dbReference type="SAM" id="Phobius"/>
    </source>
</evidence>
<comment type="caution">
    <text evidence="2">The sequence shown here is derived from an EMBL/GenBank/DDBJ whole genome shotgun (WGS) entry which is preliminary data.</text>
</comment>
<organism evidence="2 3">
    <name type="scientific">Marinirhabdus gelatinilytica</name>
    <dbReference type="NCBI Taxonomy" id="1703343"/>
    <lineage>
        <taxon>Bacteria</taxon>
        <taxon>Pseudomonadati</taxon>
        <taxon>Bacteroidota</taxon>
        <taxon>Flavobacteriia</taxon>
        <taxon>Flavobacteriales</taxon>
        <taxon>Flavobacteriaceae</taxon>
    </lineage>
</organism>